<dbReference type="EMBL" id="MH834598">
    <property type="protein sequence ID" value="AYN55821.1"/>
    <property type="molecule type" value="Genomic_DNA"/>
</dbReference>
<dbReference type="KEGG" id="vg:77931733"/>
<keyword evidence="2" id="KW-1185">Reference proteome</keyword>
<evidence type="ECO:0000313" key="1">
    <source>
        <dbReference type="EMBL" id="AYN55821.1"/>
    </source>
</evidence>
<dbReference type="GeneID" id="77931733"/>
<proteinExistence type="predicted"/>
<evidence type="ECO:0000313" key="2">
    <source>
        <dbReference type="Proteomes" id="UP000266910"/>
    </source>
</evidence>
<gene>
    <name evidence="1" type="primary">42</name>
    <name evidence="1" type="ORF">PBI_AUXILIUM_42</name>
</gene>
<protein>
    <submittedName>
        <fullName evidence="1">Uncharacterized protein</fullName>
    </submittedName>
</protein>
<sequence>MRSRLLRACPDHDGCPILPKMGVDAVNGTSREQLEAAR</sequence>
<reference evidence="1 2" key="1">
    <citation type="submission" date="2018-09" db="EMBL/GenBank/DDBJ databases">
        <authorList>
            <person name="Rimple P.A."/>
            <person name="Stoner T.H."/>
            <person name="Garlena R.A."/>
            <person name="Russell D.A."/>
            <person name="Pope W.H."/>
            <person name="Jacobs-Sera D."/>
            <person name="Hatfull G.F."/>
        </authorList>
    </citation>
    <scope>NUCLEOTIDE SEQUENCE [LARGE SCALE GENOMIC DNA]</scope>
</reference>
<accession>A0A3G2KA25</accession>
<dbReference type="RefSeq" id="YP_010655861.1">
    <property type="nucleotide sequence ID" value="NC_070832.1"/>
</dbReference>
<organism evidence="1 2">
    <name type="scientific">Arthrobacter phage Auxilium</name>
    <dbReference type="NCBI Taxonomy" id="2419948"/>
    <lineage>
        <taxon>Viruses</taxon>
        <taxon>Duplodnaviria</taxon>
        <taxon>Heunggongvirae</taxon>
        <taxon>Uroviricota</taxon>
        <taxon>Caudoviricetes</taxon>
        <taxon>Richievirus</taxon>
        <taxon>Richievirus auxilium</taxon>
    </lineage>
</organism>
<dbReference type="Proteomes" id="UP000266910">
    <property type="component" value="Genome"/>
</dbReference>
<name>A0A3G2KA25_9CAUD</name>